<keyword evidence="1" id="KW-1133">Transmembrane helix</keyword>
<dbReference type="InterPro" id="IPR005325">
    <property type="entry name" value="DUF308_memb"/>
</dbReference>
<keyword evidence="1" id="KW-0472">Membrane</keyword>
<dbReference type="InterPro" id="IPR052712">
    <property type="entry name" value="Acid_resist_chaperone_HdeD"/>
</dbReference>
<feature type="transmembrane region" description="Helical" evidence="1">
    <location>
        <begin position="51"/>
        <end position="69"/>
    </location>
</feature>
<feature type="transmembrane region" description="Helical" evidence="1">
    <location>
        <begin position="158"/>
        <end position="183"/>
    </location>
</feature>
<dbReference type="EMBL" id="JAICBX010000001">
    <property type="protein sequence ID" value="MBW8636929.1"/>
    <property type="molecule type" value="Genomic_DNA"/>
</dbReference>
<gene>
    <name evidence="2" type="ORF">K1W69_06990</name>
</gene>
<dbReference type="GO" id="GO:0005886">
    <property type="term" value="C:plasma membrane"/>
    <property type="evidence" value="ECO:0007669"/>
    <property type="project" value="TreeGrafter"/>
</dbReference>
<evidence type="ECO:0000313" key="2">
    <source>
        <dbReference type="EMBL" id="MBW8636929.1"/>
    </source>
</evidence>
<feature type="transmembrane region" description="Helical" evidence="1">
    <location>
        <begin position="75"/>
        <end position="94"/>
    </location>
</feature>
<reference evidence="2" key="1">
    <citation type="submission" date="2021-08" db="EMBL/GenBank/DDBJ databases">
        <title>Hoeflea bacterium WL0058 sp. nov., isolated from the sediment.</title>
        <authorList>
            <person name="Wang L."/>
            <person name="Zhang D."/>
        </authorList>
    </citation>
    <scope>NUCLEOTIDE SEQUENCE</scope>
    <source>
        <strain evidence="2">WL0058</strain>
    </source>
</reference>
<feature type="transmembrane region" description="Helical" evidence="1">
    <location>
        <begin position="20"/>
        <end position="39"/>
    </location>
</feature>
<dbReference type="PANTHER" id="PTHR34989:SF1">
    <property type="entry name" value="PROTEIN HDED"/>
    <property type="match status" value="1"/>
</dbReference>
<dbReference type="Pfam" id="PF03729">
    <property type="entry name" value="DUF308"/>
    <property type="match status" value="1"/>
</dbReference>
<dbReference type="AlphaFoldDB" id="A0AAE2ZJ49"/>
<evidence type="ECO:0000256" key="1">
    <source>
        <dbReference type="SAM" id="Phobius"/>
    </source>
</evidence>
<feature type="transmembrane region" description="Helical" evidence="1">
    <location>
        <begin position="101"/>
        <end position="125"/>
    </location>
</feature>
<accession>A0AAE2ZJ49</accession>
<keyword evidence="3" id="KW-1185">Reference proteome</keyword>
<keyword evidence="1" id="KW-0812">Transmembrane</keyword>
<comment type="caution">
    <text evidence="2">The sequence shown here is derived from an EMBL/GenBank/DDBJ whole genome shotgun (WGS) entry which is preliminary data.</text>
</comment>
<sequence>MPDSSKNGADDFIQRLKKAWGWLVLLGVISLVGGILCFANPLKATIAAETLAAIFFILIGILQLAQAFSMQGWGGVLWSAIVGVVSVLVGAILIKNPLEGAATLTAMVGILMFVMGGFKIAYSFSLRSMAGWVWVLVSGILSIVIGIVIFADFPWAAVTVLGLFLGVELTFNGISLLMTGIALRNA</sequence>
<feature type="transmembrane region" description="Helical" evidence="1">
    <location>
        <begin position="131"/>
        <end position="151"/>
    </location>
</feature>
<evidence type="ECO:0000313" key="3">
    <source>
        <dbReference type="Proteomes" id="UP001196509"/>
    </source>
</evidence>
<protein>
    <submittedName>
        <fullName evidence="2">HdeD family acid-resistance protein</fullName>
    </submittedName>
</protein>
<name>A0AAE2ZJ49_9HYPH</name>
<dbReference type="Proteomes" id="UP001196509">
    <property type="component" value="Unassembled WGS sequence"/>
</dbReference>
<proteinExistence type="predicted"/>
<organism evidence="2 3">
    <name type="scientific">Flavimaribacter sediminis</name>
    <dbReference type="NCBI Taxonomy" id="2865987"/>
    <lineage>
        <taxon>Bacteria</taxon>
        <taxon>Pseudomonadati</taxon>
        <taxon>Pseudomonadota</taxon>
        <taxon>Alphaproteobacteria</taxon>
        <taxon>Hyphomicrobiales</taxon>
        <taxon>Rhizobiaceae</taxon>
        <taxon>Flavimaribacter</taxon>
    </lineage>
</organism>
<dbReference type="RefSeq" id="WP_220227572.1">
    <property type="nucleotide sequence ID" value="NZ_JAICBX010000001.1"/>
</dbReference>
<dbReference type="PANTHER" id="PTHR34989">
    <property type="entry name" value="PROTEIN HDED"/>
    <property type="match status" value="1"/>
</dbReference>